<evidence type="ECO:0000259" key="16">
    <source>
        <dbReference type="Pfam" id="PF21520"/>
    </source>
</evidence>
<dbReference type="InterPro" id="IPR048285">
    <property type="entry name" value="Integrin_alpha_Ig-like_2"/>
</dbReference>
<accession>A0A9D3QHD3</accession>
<feature type="domain" description="Integrin alpha-X-like third Ig-like" evidence="16">
    <location>
        <begin position="539"/>
        <end position="715"/>
    </location>
</feature>
<keyword evidence="8 13" id="KW-0401">Integrin</keyword>
<dbReference type="SUPFAM" id="SSF69179">
    <property type="entry name" value="Integrin domains"/>
    <property type="match status" value="2"/>
</dbReference>
<reference evidence="17" key="1">
    <citation type="submission" date="2021-01" db="EMBL/GenBank/DDBJ databases">
        <authorList>
            <person name="Zahm M."/>
            <person name="Roques C."/>
            <person name="Cabau C."/>
            <person name="Klopp C."/>
            <person name="Donnadieu C."/>
            <person name="Jouanno E."/>
            <person name="Lampietro C."/>
            <person name="Louis A."/>
            <person name="Herpin A."/>
            <person name="Echchiki A."/>
            <person name="Berthelot C."/>
            <person name="Parey E."/>
            <person name="Roest-Crollius H."/>
            <person name="Braasch I."/>
            <person name="Postlethwait J."/>
            <person name="Bobe J."/>
            <person name="Montfort J."/>
            <person name="Bouchez O."/>
            <person name="Begum T."/>
            <person name="Mejri S."/>
            <person name="Adams A."/>
            <person name="Chen W.-J."/>
            <person name="Guiguen Y."/>
        </authorList>
    </citation>
    <scope>NUCLEOTIDE SEQUENCE</scope>
    <source>
        <strain evidence="17">YG-15Mar2019-1</strain>
        <tissue evidence="17">Brain</tissue>
    </source>
</reference>
<dbReference type="InterPro" id="IPR013519">
    <property type="entry name" value="Int_alpha_beta-p"/>
</dbReference>
<feature type="repeat" description="FG-GAP" evidence="12">
    <location>
        <begin position="199"/>
        <end position="259"/>
    </location>
</feature>
<dbReference type="GO" id="GO:0033627">
    <property type="term" value="P:cell adhesion mediated by integrin"/>
    <property type="evidence" value="ECO:0007669"/>
    <property type="project" value="TreeGrafter"/>
</dbReference>
<protein>
    <recommendedName>
        <fullName evidence="19">Integrin alpha-2 domain-containing protein</fullName>
    </recommendedName>
</protein>
<keyword evidence="10 13" id="KW-0675">Receptor</keyword>
<dbReference type="GO" id="GO:0005178">
    <property type="term" value="F:integrin binding"/>
    <property type="evidence" value="ECO:0007669"/>
    <property type="project" value="TreeGrafter"/>
</dbReference>
<feature type="repeat" description="FG-GAP" evidence="12">
    <location>
        <begin position="138"/>
        <end position="195"/>
    </location>
</feature>
<evidence type="ECO:0000256" key="9">
    <source>
        <dbReference type="ARBA" id="ARBA00023136"/>
    </source>
</evidence>
<keyword evidence="3 13" id="KW-0812">Transmembrane</keyword>
<comment type="caution">
    <text evidence="17">The sequence shown here is derived from an EMBL/GenBank/DDBJ whole genome shotgun (WGS) entry which is preliminary data.</text>
</comment>
<dbReference type="GO" id="GO:0007160">
    <property type="term" value="P:cell-matrix adhesion"/>
    <property type="evidence" value="ECO:0007669"/>
    <property type="project" value="TreeGrafter"/>
</dbReference>
<dbReference type="Pfam" id="PF21520">
    <property type="entry name" value="ITGAX-like_Ig_3"/>
    <property type="match status" value="1"/>
</dbReference>
<keyword evidence="9 13" id="KW-0472">Membrane</keyword>
<dbReference type="EMBL" id="JAFDVH010000001">
    <property type="protein sequence ID" value="KAG7492244.1"/>
    <property type="molecule type" value="Genomic_DNA"/>
</dbReference>
<dbReference type="Gene3D" id="2.130.10.130">
    <property type="entry name" value="Integrin alpha, N-terminal"/>
    <property type="match status" value="1"/>
</dbReference>
<dbReference type="GO" id="GO:0008305">
    <property type="term" value="C:integrin complex"/>
    <property type="evidence" value="ECO:0007669"/>
    <property type="project" value="InterPro"/>
</dbReference>
<dbReference type="InterPro" id="IPR028994">
    <property type="entry name" value="Integrin_alpha_N"/>
</dbReference>
<evidence type="ECO:0000256" key="6">
    <source>
        <dbReference type="ARBA" id="ARBA00022889"/>
    </source>
</evidence>
<dbReference type="OrthoDB" id="5317514at2759"/>
<evidence type="ECO:0000256" key="3">
    <source>
        <dbReference type="ARBA" id="ARBA00022692"/>
    </source>
</evidence>
<dbReference type="Pfam" id="PF01839">
    <property type="entry name" value="FG-GAP"/>
    <property type="match status" value="1"/>
</dbReference>
<dbReference type="Pfam" id="PF20805">
    <property type="entry name" value="Integrin_A_Ig_2"/>
    <property type="match status" value="1"/>
</dbReference>
<gene>
    <name evidence="17" type="ORF">MATL_G00011410</name>
</gene>
<evidence type="ECO:0000256" key="7">
    <source>
        <dbReference type="ARBA" id="ARBA00022989"/>
    </source>
</evidence>
<dbReference type="Pfam" id="PF08441">
    <property type="entry name" value="Integrin_A_Ig_1"/>
    <property type="match status" value="1"/>
</dbReference>
<keyword evidence="4" id="KW-0732">Signal</keyword>
<evidence type="ECO:0000259" key="15">
    <source>
        <dbReference type="Pfam" id="PF20805"/>
    </source>
</evidence>
<keyword evidence="7 13" id="KW-1133">Transmembrane helix</keyword>
<evidence type="ECO:0000256" key="10">
    <source>
        <dbReference type="ARBA" id="ARBA00023170"/>
    </source>
</evidence>
<dbReference type="Gene3D" id="1.20.5.930">
    <property type="entry name" value="Bicelle-embedded integrin alpha(iib) transmembrane segment"/>
    <property type="match status" value="1"/>
</dbReference>
<dbReference type="PANTHER" id="PTHR23220">
    <property type="entry name" value="INTEGRIN ALPHA"/>
    <property type="match status" value="1"/>
</dbReference>
<feature type="transmembrane region" description="Helical" evidence="13">
    <location>
        <begin position="724"/>
        <end position="743"/>
    </location>
</feature>
<dbReference type="InterPro" id="IPR000413">
    <property type="entry name" value="Integrin_alpha"/>
</dbReference>
<comment type="subcellular location">
    <subcellularLocation>
        <location evidence="1 13">Membrane</location>
        <topology evidence="1 13">Single-pass type I membrane protein</topology>
    </subcellularLocation>
</comment>
<dbReference type="Gene3D" id="2.60.40.1460">
    <property type="entry name" value="Integrin domains. Chain A, domain 2"/>
    <property type="match status" value="1"/>
</dbReference>
<keyword evidence="11" id="KW-0325">Glycoprotein</keyword>
<dbReference type="InterPro" id="IPR032695">
    <property type="entry name" value="Integrin_dom_sf"/>
</dbReference>
<sequence length="781" mass="85478">MGTVGAKGWQGGYQKFPSNRGSPAFVSSSNKESDSYLGFSMAVAEMTYKKTHIILGAPRYHHIGKVIVFFSSGKQFEIEGEQIGSYYGAEVCTVDLNSDSKTDLLLIAAPMYRDMQKDTEGKVFVCTFENGPSVSCTQAALVGEPGERGKFGSCVSALADLNGDGISDVAVGAPLEGNGQGSLYIFSGSRSGVNSIYSQRIQSSSIKKGLQYFGQSISGSLDQSEDKLPDIAVGSKGEVLLLRSRPVVSVDLTVSYNPTKIPTSSSDCTKIPITATVCFTMHKRTGDRIAVKAQISYALTLDATRSRFRAYFSSNNRTQEKVIQIKQQQHCEEEKFFIAEHPEDALNPLSNEIKFNFDGLPSEDQHSLAPVLDQQSKTTTYHPLDFEIDCGTDNKCVDDLKVDFNFSGASEVQVGIALVLNVTVFVENRGENSYSTHVDFTYPAGLSYRRVTVVQDPSRRTTVQCSASDSEDRTTLGKSVCFINRPIFRSNARALFIISFGIDGNSHYDRTVTFTANATSGNEQHSGSEYFKMDKINVKYNIYMLIKGLDDTTSYINFTAGKSDLTRPVLHSFEVVNYIRDLNATVIFKVPIKLGEKNIWSDTNRIQIPGCQIEKDEAPEDNNFVEVLKKKPTVDCAVSVCRVIKCSVYLRKDGHYSYNISGEVSSGWIEQTQLTSLHLVSTAVFNYDRHQFVYTASSSQNNPPVTEVATRVEVYTEANFTKEIIGSAVGGLLLLALITAGLYKAGFFKSQYKQMMESAEGGAGEADAGAGEVGTGPPACE</sequence>
<dbReference type="Gene3D" id="2.60.40.1510">
    <property type="entry name" value="ntegrin, alpha v. Chain A, domain 3"/>
    <property type="match status" value="1"/>
</dbReference>
<evidence type="ECO:0000313" key="17">
    <source>
        <dbReference type="EMBL" id="KAG7492244.1"/>
    </source>
</evidence>
<evidence type="ECO:0000256" key="1">
    <source>
        <dbReference type="ARBA" id="ARBA00004479"/>
    </source>
</evidence>
<dbReference type="GO" id="GO:0007229">
    <property type="term" value="P:integrin-mediated signaling pathway"/>
    <property type="evidence" value="ECO:0007669"/>
    <property type="project" value="UniProtKB-KW"/>
</dbReference>
<proteinExistence type="inferred from homology"/>
<dbReference type="SUPFAM" id="SSF69318">
    <property type="entry name" value="Integrin alpha N-terminal domain"/>
    <property type="match status" value="1"/>
</dbReference>
<evidence type="ECO:0000313" key="18">
    <source>
        <dbReference type="Proteomes" id="UP001046870"/>
    </source>
</evidence>
<feature type="domain" description="Integrin alpha first immunoglubulin-like" evidence="14">
    <location>
        <begin position="244"/>
        <end position="383"/>
    </location>
</feature>
<comment type="similarity">
    <text evidence="2 13">Belongs to the integrin alpha chain family.</text>
</comment>
<keyword evidence="6 13" id="KW-0130">Cell adhesion</keyword>
<dbReference type="InterPro" id="IPR013517">
    <property type="entry name" value="FG-GAP"/>
</dbReference>
<evidence type="ECO:0000259" key="14">
    <source>
        <dbReference type="Pfam" id="PF08441"/>
    </source>
</evidence>
<evidence type="ECO:0000256" key="8">
    <source>
        <dbReference type="ARBA" id="ARBA00023037"/>
    </source>
</evidence>
<dbReference type="PANTHER" id="PTHR23220:SF118">
    <property type="entry name" value="INTEGRIN ALPHA-X"/>
    <property type="match status" value="1"/>
</dbReference>
<evidence type="ECO:0000256" key="11">
    <source>
        <dbReference type="ARBA" id="ARBA00023180"/>
    </source>
</evidence>
<evidence type="ECO:0000256" key="4">
    <source>
        <dbReference type="ARBA" id="ARBA00022729"/>
    </source>
</evidence>
<dbReference type="Gene3D" id="2.60.40.1530">
    <property type="entry name" value="ntegrin, alpha v. Chain A, domain 4"/>
    <property type="match status" value="1"/>
</dbReference>
<dbReference type="InterPro" id="IPR048633">
    <property type="entry name" value="ITGAX-like_Ig_3"/>
</dbReference>
<dbReference type="GO" id="GO:0098609">
    <property type="term" value="P:cell-cell adhesion"/>
    <property type="evidence" value="ECO:0007669"/>
    <property type="project" value="TreeGrafter"/>
</dbReference>
<dbReference type="Proteomes" id="UP001046870">
    <property type="component" value="Chromosome 1"/>
</dbReference>
<evidence type="ECO:0000256" key="12">
    <source>
        <dbReference type="PROSITE-ProRule" id="PRU00803"/>
    </source>
</evidence>
<keyword evidence="18" id="KW-1185">Reference proteome</keyword>
<name>A0A9D3QHD3_MEGAT</name>
<evidence type="ECO:0000256" key="13">
    <source>
        <dbReference type="RuleBase" id="RU003762"/>
    </source>
</evidence>
<dbReference type="AlphaFoldDB" id="A0A9D3QHD3"/>
<organism evidence="17 18">
    <name type="scientific">Megalops atlanticus</name>
    <name type="common">Tarpon</name>
    <name type="synonym">Clupea gigantea</name>
    <dbReference type="NCBI Taxonomy" id="7932"/>
    <lineage>
        <taxon>Eukaryota</taxon>
        <taxon>Metazoa</taxon>
        <taxon>Chordata</taxon>
        <taxon>Craniata</taxon>
        <taxon>Vertebrata</taxon>
        <taxon>Euteleostomi</taxon>
        <taxon>Actinopterygii</taxon>
        <taxon>Neopterygii</taxon>
        <taxon>Teleostei</taxon>
        <taxon>Elopiformes</taxon>
        <taxon>Megalopidae</taxon>
        <taxon>Megalops</taxon>
    </lineage>
</organism>
<evidence type="ECO:0000256" key="2">
    <source>
        <dbReference type="ARBA" id="ARBA00008054"/>
    </source>
</evidence>
<dbReference type="PROSITE" id="PS51470">
    <property type="entry name" value="FG_GAP"/>
    <property type="match status" value="3"/>
</dbReference>
<dbReference type="PRINTS" id="PR01185">
    <property type="entry name" value="INTEGRINA"/>
</dbReference>
<feature type="domain" description="Integrin alpha second immunoglobulin-like" evidence="15">
    <location>
        <begin position="390"/>
        <end position="530"/>
    </location>
</feature>
<feature type="repeat" description="FG-GAP" evidence="12">
    <location>
        <begin position="73"/>
        <end position="135"/>
    </location>
</feature>
<keyword evidence="5" id="KW-0677">Repeat</keyword>
<dbReference type="GO" id="GO:0009897">
    <property type="term" value="C:external side of plasma membrane"/>
    <property type="evidence" value="ECO:0007669"/>
    <property type="project" value="TreeGrafter"/>
</dbReference>
<dbReference type="InterPro" id="IPR013649">
    <property type="entry name" value="Integrin_alpha_Ig-like_1"/>
</dbReference>
<evidence type="ECO:0000256" key="5">
    <source>
        <dbReference type="ARBA" id="ARBA00022737"/>
    </source>
</evidence>
<dbReference type="SMART" id="SM00191">
    <property type="entry name" value="Int_alpha"/>
    <property type="match status" value="4"/>
</dbReference>
<evidence type="ECO:0008006" key="19">
    <source>
        <dbReference type="Google" id="ProtNLM"/>
    </source>
</evidence>